<dbReference type="InterPro" id="IPR017956">
    <property type="entry name" value="AT_hook_DNA-bd_motif"/>
</dbReference>
<feature type="compositionally biased region" description="Basic residues" evidence="1">
    <location>
        <begin position="252"/>
        <end position="262"/>
    </location>
</feature>
<feature type="compositionally biased region" description="Basic residues" evidence="1">
    <location>
        <begin position="226"/>
        <end position="236"/>
    </location>
</feature>
<sequence>MHLKNKYSFTELCLQCDKWITNDVEWKNHCQQQVDNYEELPAQFNQIKYRYTPATAAQCMFCLFNPKLLTTIRYKQYKNIHYWKEHLNNHFLGLEMAHISTIDGSKAVPCPDPRYSLAFSSVDELRYHSQDAHCCNLQKFTTRGSTSRALSKEDPNYTSVPTGLDETTQMDFVNETVKTLPSLCLDSFAPEGHTGIKRKRGRPRKHYDTSSAEPRSPAPKGALSTKTKRGRPKKCGSKPSLVSPSMVQGKLGIKRTRERPTRRYSVSSTGSSYRSASSQIHDVQYLESEDDLDMSNNESGSESEYELVESSGPQFPQGHYWRCRIQTAGCDLCLVDFFG</sequence>
<dbReference type="Proteomes" id="UP000824998">
    <property type="component" value="Unassembled WGS sequence"/>
</dbReference>
<feature type="compositionally biased region" description="Low complexity" evidence="1">
    <location>
        <begin position="265"/>
        <end position="278"/>
    </location>
</feature>
<evidence type="ECO:0000313" key="2">
    <source>
        <dbReference type="EMBL" id="KAG9230081.1"/>
    </source>
</evidence>
<feature type="compositionally biased region" description="Basic residues" evidence="1">
    <location>
        <begin position="195"/>
        <end position="205"/>
    </location>
</feature>
<gene>
    <name evidence="2" type="ORF">BJ875DRAFT_521054</name>
</gene>
<organism evidence="2 3">
    <name type="scientific">Amylocarpus encephaloides</name>
    <dbReference type="NCBI Taxonomy" id="45428"/>
    <lineage>
        <taxon>Eukaryota</taxon>
        <taxon>Fungi</taxon>
        <taxon>Dikarya</taxon>
        <taxon>Ascomycota</taxon>
        <taxon>Pezizomycotina</taxon>
        <taxon>Leotiomycetes</taxon>
        <taxon>Helotiales</taxon>
        <taxon>Helotiales incertae sedis</taxon>
        <taxon>Amylocarpus</taxon>
    </lineage>
</organism>
<evidence type="ECO:0000256" key="1">
    <source>
        <dbReference type="SAM" id="MobiDB-lite"/>
    </source>
</evidence>
<reference evidence="2" key="1">
    <citation type="journal article" date="2021" name="IMA Fungus">
        <title>Genomic characterization of three marine fungi, including Emericellopsis atlantica sp. nov. with signatures of a generalist lifestyle and marine biomass degradation.</title>
        <authorList>
            <person name="Hagestad O.C."/>
            <person name="Hou L."/>
            <person name="Andersen J.H."/>
            <person name="Hansen E.H."/>
            <person name="Altermark B."/>
            <person name="Li C."/>
            <person name="Kuhnert E."/>
            <person name="Cox R.J."/>
            <person name="Crous P.W."/>
            <person name="Spatafora J.W."/>
            <person name="Lail K."/>
            <person name="Amirebrahimi M."/>
            <person name="Lipzen A."/>
            <person name="Pangilinan J."/>
            <person name="Andreopoulos W."/>
            <person name="Hayes R.D."/>
            <person name="Ng V."/>
            <person name="Grigoriev I.V."/>
            <person name="Jackson S.A."/>
            <person name="Sutton T.D.S."/>
            <person name="Dobson A.D.W."/>
            <person name="Rama T."/>
        </authorList>
    </citation>
    <scope>NUCLEOTIDE SEQUENCE</scope>
    <source>
        <strain evidence="2">TRa018bII</strain>
    </source>
</reference>
<accession>A0A9P7YB72</accession>
<protein>
    <submittedName>
        <fullName evidence="2">Uncharacterized protein</fullName>
    </submittedName>
</protein>
<keyword evidence="3" id="KW-1185">Reference proteome</keyword>
<dbReference type="OrthoDB" id="3745702at2759"/>
<dbReference type="PRINTS" id="PR00929">
    <property type="entry name" value="ATHOOK"/>
</dbReference>
<feature type="region of interest" description="Disordered" evidence="1">
    <location>
        <begin position="191"/>
        <end position="311"/>
    </location>
</feature>
<comment type="caution">
    <text evidence="2">The sequence shown here is derived from an EMBL/GenBank/DDBJ whole genome shotgun (WGS) entry which is preliminary data.</text>
</comment>
<dbReference type="GO" id="GO:0003677">
    <property type="term" value="F:DNA binding"/>
    <property type="evidence" value="ECO:0007669"/>
    <property type="project" value="InterPro"/>
</dbReference>
<proteinExistence type="predicted"/>
<name>A0A9P7YB72_9HELO</name>
<dbReference type="AlphaFoldDB" id="A0A9P7YB72"/>
<dbReference type="EMBL" id="MU251703">
    <property type="protein sequence ID" value="KAG9230081.1"/>
    <property type="molecule type" value="Genomic_DNA"/>
</dbReference>
<evidence type="ECO:0000313" key="3">
    <source>
        <dbReference type="Proteomes" id="UP000824998"/>
    </source>
</evidence>